<keyword evidence="2" id="KW-1185">Reference proteome</keyword>
<proteinExistence type="predicted"/>
<dbReference type="InterPro" id="IPR019734">
    <property type="entry name" value="TPR_rpt"/>
</dbReference>
<dbReference type="KEGG" id="caci:CLOAM1820"/>
<gene>
    <name evidence="1" type="ordered locus">CLOAM1820</name>
</gene>
<dbReference type="EMBL" id="CU466930">
    <property type="protein sequence ID" value="CAO81651.1"/>
    <property type="molecule type" value="Genomic_DNA"/>
</dbReference>
<dbReference type="Gene3D" id="1.25.40.10">
    <property type="entry name" value="Tetratricopeptide repeat domain"/>
    <property type="match status" value="1"/>
</dbReference>
<dbReference type="AlphaFoldDB" id="B0VJJ1"/>
<dbReference type="Proteomes" id="UP000002019">
    <property type="component" value="Chromosome"/>
</dbReference>
<dbReference type="HOGENOM" id="CLU_705349_0_0_0"/>
<dbReference type="SMART" id="SM00028">
    <property type="entry name" value="TPR"/>
    <property type="match status" value="3"/>
</dbReference>
<dbReference type="eggNOG" id="COG0457">
    <property type="taxonomic scope" value="Bacteria"/>
</dbReference>
<evidence type="ECO:0000313" key="2">
    <source>
        <dbReference type="Proteomes" id="UP000002019"/>
    </source>
</evidence>
<dbReference type="STRING" id="459349.CLOAM1820"/>
<dbReference type="RefSeq" id="WP_015425509.1">
    <property type="nucleotide sequence ID" value="NC_020449.1"/>
</dbReference>
<accession>B0VJJ1</accession>
<name>B0VJJ1_CLOAI</name>
<sequence>MLKLFKSSRCQSCYTERAIRVCPRKRKNICWQCCNETRCDTRCPENCDYAPKKEETKPFPSFKADSRAEAENAIKRHIDLWTGRENPFLKNKTPAKEASENPQEMFAWLSGFQYPVYFPMDYLLKKLDLPFTPAEKKEDPENCVEKWMKTLIQLKWNELRQYSINQSSMEDLAERYTELIQAIPQLGKVSTYSILYSGLGEDGISALVYMELNHKIDWTLVLSNITGSWKIRQNIAGSPQAYFKQNQVYTAIAEALGKADDAKVWELINSSLKIYPDSPDLYYYRALYWQLVKQREQAAVDFFNAIALDNSWTEPYLHLSAHYFVKEDYEQAKIWLEELKILQPDDPNVLNNLAAAYAGNGETEKAKELWQEIVQKYPAFEYARKNLEKLQ</sequence>
<reference evidence="1 2" key="1">
    <citation type="journal article" date="2008" name="J. Bacteriol.">
        <title>'Candidatus Cloacamonas acidaminovorans': genome sequence reconstruction provides a first glimpse of a new bacterial division.</title>
        <authorList>
            <person name="Pelletier E."/>
            <person name="Kreimeyer A."/>
            <person name="Bocs S."/>
            <person name="Rouy Z."/>
            <person name="Gyapay G."/>
            <person name="Chouari R."/>
            <person name="Riviere D."/>
            <person name="Ganesan A."/>
            <person name="Daegelen P."/>
            <person name="Sghir A."/>
            <person name="Cohen G.N."/>
            <person name="Medigue C."/>
            <person name="Weissenbach J."/>
            <person name="Le Paslier D."/>
        </authorList>
    </citation>
    <scope>NUCLEOTIDE SEQUENCE [LARGE SCALE GENOMIC DNA]</scope>
    <source>
        <strain evidence="2">Evry</strain>
    </source>
</reference>
<dbReference type="OrthoDB" id="9784603at2"/>
<dbReference type="SUPFAM" id="SSF48452">
    <property type="entry name" value="TPR-like"/>
    <property type="match status" value="1"/>
</dbReference>
<evidence type="ECO:0000313" key="1">
    <source>
        <dbReference type="EMBL" id="CAO81651.1"/>
    </source>
</evidence>
<protein>
    <submittedName>
        <fullName evidence="1">Uncharacterized protein</fullName>
    </submittedName>
</protein>
<dbReference type="InterPro" id="IPR011990">
    <property type="entry name" value="TPR-like_helical_dom_sf"/>
</dbReference>
<organism evidence="1 2">
    <name type="scientific">Cloacimonas acidaminovorans (strain Evry)</name>
    <dbReference type="NCBI Taxonomy" id="459349"/>
    <lineage>
        <taxon>Bacteria</taxon>
        <taxon>Pseudomonadati</taxon>
        <taxon>Candidatus Cloacimonadota</taxon>
        <taxon>Candidatus Cloacimonadia</taxon>
        <taxon>Candidatus Cloacimonadales</taxon>
        <taxon>Candidatus Cloacimonadaceae</taxon>
        <taxon>Candidatus Cloacimonas</taxon>
    </lineage>
</organism>